<dbReference type="InterPro" id="IPR021146">
    <property type="entry name" value="Phage_gp6-like_head-tail"/>
</dbReference>
<dbReference type="RefSeq" id="WP_076556118.1">
    <property type="nucleotide sequence ID" value="NZ_FTNU01000023.1"/>
</dbReference>
<proteinExistence type="predicted"/>
<dbReference type="STRING" id="34061.B0189_09680"/>
<dbReference type="InterPro" id="IPR006450">
    <property type="entry name" value="Phage_HK97_gp6-like"/>
</dbReference>
<dbReference type="Pfam" id="PF05135">
    <property type="entry name" value="Phage_connect_1"/>
    <property type="match status" value="1"/>
</dbReference>
<dbReference type="CDD" id="cd08054">
    <property type="entry name" value="gp6"/>
    <property type="match status" value="1"/>
</dbReference>
<gene>
    <name evidence="1" type="ORF">SAMN02745664_12323</name>
</gene>
<evidence type="ECO:0000313" key="1">
    <source>
        <dbReference type="EMBL" id="SIS07447.1"/>
    </source>
</evidence>
<dbReference type="AlphaFoldDB" id="A0A1N7G4D4"/>
<dbReference type="Proteomes" id="UP000187495">
    <property type="component" value="Unassembled WGS sequence"/>
</dbReference>
<accession>A0A1N7G4D4</accession>
<sequence length="90" mass="10420">MISLDEVKHQCRIEHDDEDGLLVVYINAAKTYAQSWIDDELDEENPAQKQALLLLIGHWYVNREAVNADSQLPIPYGFDAIMQRYRKMGV</sequence>
<protein>
    <submittedName>
        <fullName evidence="1">Uncharacterized phage protein (Possible DNA packaging)</fullName>
    </submittedName>
</protein>
<dbReference type="EMBL" id="FTNU01000023">
    <property type="protein sequence ID" value="SIS07447.1"/>
    <property type="molecule type" value="Genomic_DNA"/>
</dbReference>
<dbReference type="NCBIfam" id="TIGR01560">
    <property type="entry name" value="put_DNA_pack"/>
    <property type="match status" value="1"/>
</dbReference>
<name>A0A1N7G4D4_9GAMM</name>
<evidence type="ECO:0000313" key="2">
    <source>
        <dbReference type="Proteomes" id="UP000187495"/>
    </source>
</evidence>
<keyword evidence="2" id="KW-1185">Reference proteome</keyword>
<reference evidence="2" key="1">
    <citation type="submission" date="2017-01" db="EMBL/GenBank/DDBJ databases">
        <authorList>
            <person name="Varghese N."/>
            <person name="Submissions S."/>
        </authorList>
    </citation>
    <scope>NUCLEOTIDE SEQUENCE [LARGE SCALE GENOMIC DNA]</scope>
    <source>
        <strain evidence="2">DSM 21768</strain>
    </source>
</reference>
<dbReference type="Gene3D" id="1.10.3230.30">
    <property type="entry name" value="Phage gp6-like head-tail connector protein"/>
    <property type="match status" value="1"/>
</dbReference>
<organism evidence="1 2">
    <name type="scientific">Moraxella cuniculi DSM 21768</name>
    <dbReference type="NCBI Taxonomy" id="1122245"/>
    <lineage>
        <taxon>Bacteria</taxon>
        <taxon>Pseudomonadati</taxon>
        <taxon>Pseudomonadota</taxon>
        <taxon>Gammaproteobacteria</taxon>
        <taxon>Moraxellales</taxon>
        <taxon>Moraxellaceae</taxon>
        <taxon>Moraxella</taxon>
    </lineage>
</organism>